<name>A0ABS4LVP6_9ACTN</name>
<evidence type="ECO:0000259" key="5">
    <source>
        <dbReference type="PROSITE" id="PS51635"/>
    </source>
</evidence>
<reference evidence="6 7" key="1">
    <citation type="submission" date="2021-03" db="EMBL/GenBank/DDBJ databases">
        <title>Genomic Encyclopedia of Type Strains, Phase IV (KMG-IV): sequencing the most valuable type-strain genomes for metagenomic binning, comparative biology and taxonomic classification.</title>
        <authorList>
            <person name="Goeker M."/>
        </authorList>
    </citation>
    <scope>NUCLEOTIDE SEQUENCE [LARGE SCALE GENOMIC DNA]</scope>
    <source>
        <strain evidence="6 7">DSM 40499</strain>
    </source>
</reference>
<keyword evidence="7" id="KW-1185">Reference proteome</keyword>
<dbReference type="Pfam" id="PF01734">
    <property type="entry name" value="Patatin"/>
    <property type="match status" value="1"/>
</dbReference>
<protein>
    <submittedName>
        <fullName evidence="6">Patatin/cPLA2 family phospholipase</fullName>
    </submittedName>
</protein>
<dbReference type="PROSITE" id="PS51635">
    <property type="entry name" value="PNPLA"/>
    <property type="match status" value="1"/>
</dbReference>
<comment type="caution">
    <text evidence="6">The sequence shown here is derived from an EMBL/GenBank/DDBJ whole genome shotgun (WGS) entry which is preliminary data.</text>
</comment>
<dbReference type="Proteomes" id="UP001519309">
    <property type="component" value="Unassembled WGS sequence"/>
</dbReference>
<evidence type="ECO:0000256" key="4">
    <source>
        <dbReference type="PROSITE-ProRule" id="PRU01161"/>
    </source>
</evidence>
<evidence type="ECO:0000256" key="3">
    <source>
        <dbReference type="ARBA" id="ARBA00023098"/>
    </source>
</evidence>
<dbReference type="PANTHER" id="PTHR14226:SF64">
    <property type="entry name" value="PNPLA DOMAIN-CONTAINING PROTEIN"/>
    <property type="match status" value="1"/>
</dbReference>
<dbReference type="PANTHER" id="PTHR14226">
    <property type="entry name" value="NEUROPATHY TARGET ESTERASE/SWISS CHEESE D.MELANOGASTER"/>
    <property type="match status" value="1"/>
</dbReference>
<dbReference type="RefSeq" id="WP_079146698.1">
    <property type="nucleotide sequence ID" value="NZ_CP016279.1"/>
</dbReference>
<dbReference type="InterPro" id="IPR050301">
    <property type="entry name" value="NTE"/>
</dbReference>
<gene>
    <name evidence="6" type="ORF">J2Z21_004478</name>
</gene>
<dbReference type="InterPro" id="IPR002641">
    <property type="entry name" value="PNPLA_dom"/>
</dbReference>
<feature type="active site" description="Proton acceptor" evidence="4">
    <location>
        <position position="204"/>
    </location>
</feature>
<dbReference type="Gene3D" id="3.40.1090.10">
    <property type="entry name" value="Cytosolic phospholipase A2 catalytic domain"/>
    <property type="match status" value="1"/>
</dbReference>
<feature type="short sequence motif" description="DGA/G" evidence="4">
    <location>
        <begin position="204"/>
        <end position="206"/>
    </location>
</feature>
<evidence type="ECO:0000313" key="6">
    <source>
        <dbReference type="EMBL" id="MBP2051507.1"/>
    </source>
</evidence>
<accession>A0ABS4LVP6</accession>
<proteinExistence type="predicted"/>
<feature type="short sequence motif" description="GXSXG" evidence="4">
    <location>
        <begin position="80"/>
        <end position="84"/>
    </location>
</feature>
<dbReference type="EMBL" id="JAGGLP010000008">
    <property type="protein sequence ID" value="MBP2051507.1"/>
    <property type="molecule type" value="Genomic_DNA"/>
</dbReference>
<feature type="active site" description="Nucleophile" evidence="4">
    <location>
        <position position="82"/>
    </location>
</feature>
<evidence type="ECO:0000256" key="1">
    <source>
        <dbReference type="ARBA" id="ARBA00022801"/>
    </source>
</evidence>
<sequence>MTVVSEPPRAALAPPWSPDHPVLELLRTRRAQKSRPGRRNDGERLGLAVEGGGLRGIVSAAMLSALEDMDLIPAFDVVYGCSSGAINAAYFLAGRTWYPLSIYYDDLTTPEFLDFRRALRRRDVLDVGYAIDRVVGEVKRLDYERVLGSDIPLHVMITDVDGLETLDVTGFEDRADLAAALRSTCWLPLAVSGTCPYRGLRTVDGGVLTAHPFLLARKQCTHVLSLSTRPMAKPRTGPTLLNRIVERRLERLRPGLGRGYVRSVEEYRAARLGLHRERRTPTARPHVLDLAPVPGTPEVKRHEMGFGKLIAGARAGYEVMYWAVEKEYRRAIPRMTVSQAW</sequence>
<evidence type="ECO:0000313" key="7">
    <source>
        <dbReference type="Proteomes" id="UP001519309"/>
    </source>
</evidence>
<keyword evidence="3 4" id="KW-0443">Lipid metabolism</keyword>
<feature type="domain" description="PNPLA" evidence="5">
    <location>
        <begin position="47"/>
        <end position="217"/>
    </location>
</feature>
<dbReference type="SUPFAM" id="SSF52151">
    <property type="entry name" value="FabD/lysophospholipase-like"/>
    <property type="match status" value="1"/>
</dbReference>
<evidence type="ECO:0000256" key="2">
    <source>
        <dbReference type="ARBA" id="ARBA00022963"/>
    </source>
</evidence>
<organism evidence="6 7">
    <name type="scientific">Streptomyces griseochromogenes</name>
    <dbReference type="NCBI Taxonomy" id="68214"/>
    <lineage>
        <taxon>Bacteria</taxon>
        <taxon>Bacillati</taxon>
        <taxon>Actinomycetota</taxon>
        <taxon>Actinomycetes</taxon>
        <taxon>Kitasatosporales</taxon>
        <taxon>Streptomycetaceae</taxon>
        <taxon>Streptomyces</taxon>
    </lineage>
</organism>
<keyword evidence="2 4" id="KW-0442">Lipid degradation</keyword>
<dbReference type="InterPro" id="IPR016035">
    <property type="entry name" value="Acyl_Trfase/lysoPLipase"/>
</dbReference>
<keyword evidence="1 4" id="KW-0378">Hydrolase</keyword>
<feature type="short sequence motif" description="GXGXXG" evidence="4">
    <location>
        <begin position="51"/>
        <end position="56"/>
    </location>
</feature>